<dbReference type="InterPro" id="IPR036291">
    <property type="entry name" value="NAD(P)-bd_dom_sf"/>
</dbReference>
<feature type="domain" description="Alanine dehydrogenase/pyridine nucleotide transhydrogenase N-terminal" evidence="10">
    <location>
        <begin position="4"/>
        <end position="136"/>
    </location>
</feature>
<keyword evidence="12" id="KW-1185">Reference proteome</keyword>
<dbReference type="SMART" id="SM01003">
    <property type="entry name" value="AlaDh_PNT_N"/>
    <property type="match status" value="1"/>
</dbReference>
<keyword evidence="3 5" id="KW-0560">Oxidoreductase</keyword>
<evidence type="ECO:0000256" key="6">
    <source>
        <dbReference type="PIRSR" id="PIRSR000183-1"/>
    </source>
</evidence>
<feature type="binding site" evidence="8">
    <location>
        <begin position="266"/>
        <end position="269"/>
    </location>
    <ligand>
        <name>NAD(+)</name>
        <dbReference type="ChEBI" id="CHEBI:57540"/>
    </ligand>
</feature>
<dbReference type="CDD" id="cd05305">
    <property type="entry name" value="L-AlaDH"/>
    <property type="match status" value="1"/>
</dbReference>
<comment type="similarity">
    <text evidence="1 5">Belongs to the AlaDH/PNT family.</text>
</comment>
<dbReference type="Pfam" id="PF01262">
    <property type="entry name" value="AlaDh_PNT_C"/>
    <property type="match status" value="1"/>
</dbReference>
<dbReference type="EC" id="1.4.1.1" evidence="2 5"/>
<dbReference type="InterPro" id="IPR008141">
    <property type="entry name" value="Ala_DH"/>
</dbReference>
<feature type="active site" description="Proton donor/acceptor" evidence="6">
    <location>
        <position position="95"/>
    </location>
</feature>
<dbReference type="PANTHER" id="PTHR42795">
    <property type="entry name" value="ALANINE DEHYDROGENASE"/>
    <property type="match status" value="1"/>
</dbReference>
<comment type="catalytic activity">
    <reaction evidence="5">
        <text>L-alanine + NAD(+) + H2O = pyruvate + NH4(+) + NADH + H(+)</text>
        <dbReference type="Rhea" id="RHEA:18405"/>
        <dbReference type="ChEBI" id="CHEBI:15361"/>
        <dbReference type="ChEBI" id="CHEBI:15377"/>
        <dbReference type="ChEBI" id="CHEBI:15378"/>
        <dbReference type="ChEBI" id="CHEBI:28938"/>
        <dbReference type="ChEBI" id="CHEBI:57540"/>
        <dbReference type="ChEBI" id="CHEBI:57945"/>
        <dbReference type="ChEBI" id="CHEBI:57972"/>
        <dbReference type="EC" id="1.4.1.1"/>
    </reaction>
</comment>
<feature type="binding site" evidence="8">
    <location>
        <position position="278"/>
    </location>
    <ligand>
        <name>NAD(+)</name>
        <dbReference type="ChEBI" id="CHEBI:57540"/>
    </ligand>
</feature>
<evidence type="ECO:0000256" key="3">
    <source>
        <dbReference type="ARBA" id="ARBA00023002"/>
    </source>
</evidence>
<feature type="domain" description="Alanine dehydrogenase/pyridine nucleotide transhydrogenase NAD(H)-binding" evidence="9">
    <location>
        <begin position="148"/>
        <end position="296"/>
    </location>
</feature>
<dbReference type="GO" id="GO:0042853">
    <property type="term" value="P:L-alanine catabolic process"/>
    <property type="evidence" value="ECO:0007669"/>
    <property type="project" value="InterPro"/>
</dbReference>
<reference evidence="11 12" key="1">
    <citation type="submission" date="2019-03" db="EMBL/GenBank/DDBJ databases">
        <title>Genome sequence of Thiobacillaceae bacterium LSR1, a sulfur-oxidizing bacterium isolated from freshwater sediment.</title>
        <authorList>
            <person name="Li S."/>
        </authorList>
    </citation>
    <scope>NUCLEOTIDE SEQUENCE [LARGE SCALE GENOMIC DNA]</scope>
    <source>
        <strain evidence="11 12">LSR1</strain>
    </source>
</reference>
<evidence type="ECO:0000313" key="11">
    <source>
        <dbReference type="EMBL" id="TCJ18030.1"/>
    </source>
</evidence>
<comment type="caution">
    <text evidence="11">The sequence shown here is derived from an EMBL/GenBank/DDBJ whole genome shotgun (WGS) entry which is preliminary data.</text>
</comment>
<evidence type="ECO:0000256" key="1">
    <source>
        <dbReference type="ARBA" id="ARBA00005689"/>
    </source>
</evidence>
<dbReference type="Proteomes" id="UP000295443">
    <property type="component" value="Unassembled WGS sequence"/>
</dbReference>
<keyword evidence="8" id="KW-0547">Nucleotide-binding</keyword>
<name>A0A4R1BKV5_9PROT</name>
<feature type="binding site" evidence="8">
    <location>
        <begin position="297"/>
        <end position="300"/>
    </location>
    <ligand>
        <name>NAD(+)</name>
        <dbReference type="ChEBI" id="CHEBI:57540"/>
    </ligand>
</feature>
<feature type="binding site" evidence="8">
    <location>
        <position position="219"/>
    </location>
    <ligand>
        <name>NAD(+)</name>
        <dbReference type="ChEBI" id="CHEBI:57540"/>
    </ligand>
</feature>
<evidence type="ECO:0000256" key="7">
    <source>
        <dbReference type="PIRSR" id="PIRSR000183-2"/>
    </source>
</evidence>
<dbReference type="AlphaFoldDB" id="A0A4R1BKV5"/>
<feature type="binding site" evidence="7">
    <location>
        <position position="74"/>
    </location>
    <ligand>
        <name>substrate</name>
    </ligand>
</feature>
<evidence type="ECO:0000256" key="4">
    <source>
        <dbReference type="ARBA" id="ARBA00023027"/>
    </source>
</evidence>
<evidence type="ECO:0000259" key="10">
    <source>
        <dbReference type="SMART" id="SM01003"/>
    </source>
</evidence>
<dbReference type="EMBL" id="SJZB01000013">
    <property type="protein sequence ID" value="TCJ18030.1"/>
    <property type="molecule type" value="Genomic_DNA"/>
</dbReference>
<dbReference type="SUPFAM" id="SSF51735">
    <property type="entry name" value="NAD(P)-binding Rossmann-fold domains"/>
    <property type="match status" value="1"/>
</dbReference>
<feature type="binding site" evidence="8">
    <location>
        <position position="133"/>
    </location>
    <ligand>
        <name>NAD(+)</name>
        <dbReference type="ChEBI" id="CHEBI:57540"/>
    </ligand>
</feature>
<evidence type="ECO:0000256" key="5">
    <source>
        <dbReference type="PIRNR" id="PIRNR000183"/>
    </source>
</evidence>
<sequence>MRIGVPKEIKPQEHRVALTPAGAARLVGSGHAVVVESGAGAAIGYGDADYRDAGAELAGSAAAVYAADLVFKVKEPLAGEIPLLRRGQVLFCYLHLAAVPELAHALVARGVTAIAFETVEDAVGRTPLLAPMSRVAGRMAVQVGMQALEMTHGGRGVLLAGVDAVAPGRVLVVGAGEVGANAAHIAVGVGAEVVLLDRDPERLASVRARYPGRVETLLSDPGTVAEQTARADLVVGAVYLHGRRAPKLITRDLVRRMRRGAALVDVAIDQGGIAETSRVTRHDAPFFVEEGVVHYGVANMPGAVAHTSTLALEAATLAYLERLAGLGPGAALAADPGFAAGLNVAGGRICHPGLAGDLGLPATPWQDALFT</sequence>
<dbReference type="PIRSF" id="PIRSF000183">
    <property type="entry name" value="Alanine_dh"/>
    <property type="match status" value="1"/>
</dbReference>
<evidence type="ECO:0000256" key="2">
    <source>
        <dbReference type="ARBA" id="ARBA00012897"/>
    </source>
</evidence>
<feature type="active site" description="Proton donor/acceptor" evidence="6">
    <location>
        <position position="269"/>
    </location>
</feature>
<dbReference type="OrthoDB" id="9804592at2"/>
<evidence type="ECO:0000259" key="9">
    <source>
        <dbReference type="SMART" id="SM01002"/>
    </source>
</evidence>
<protein>
    <recommendedName>
        <fullName evidence="2 5">Alanine dehydrogenase</fullName>
        <ecNumber evidence="2 5">1.4.1.1</ecNumber>
    </recommendedName>
</protein>
<dbReference type="PANTHER" id="PTHR42795:SF1">
    <property type="entry name" value="ALANINE DEHYDROGENASE"/>
    <property type="match status" value="1"/>
</dbReference>
<accession>A0A4R1BKV5</accession>
<dbReference type="PROSITE" id="PS00837">
    <property type="entry name" value="ALADH_PNT_2"/>
    <property type="match status" value="1"/>
</dbReference>
<dbReference type="InterPro" id="IPR008143">
    <property type="entry name" value="Ala_DH/PNT_CS2"/>
</dbReference>
<dbReference type="GO" id="GO:0000286">
    <property type="term" value="F:alanine dehydrogenase activity"/>
    <property type="evidence" value="ECO:0007669"/>
    <property type="project" value="UniProtKB-UniRule"/>
</dbReference>
<proteinExistence type="inferred from homology"/>
<feature type="binding site" evidence="8">
    <location>
        <position position="202"/>
    </location>
    <ligand>
        <name>NAD(+)</name>
        <dbReference type="ChEBI" id="CHEBI:57540"/>
    </ligand>
</feature>
<feature type="binding site" evidence="7">
    <location>
        <position position="15"/>
    </location>
    <ligand>
        <name>substrate</name>
    </ligand>
</feature>
<evidence type="ECO:0000313" key="12">
    <source>
        <dbReference type="Proteomes" id="UP000295443"/>
    </source>
</evidence>
<dbReference type="SUPFAM" id="SSF52283">
    <property type="entry name" value="Formate/glycerate dehydrogenase catalytic domain-like"/>
    <property type="match status" value="1"/>
</dbReference>
<dbReference type="GO" id="GO:0000166">
    <property type="term" value="F:nucleotide binding"/>
    <property type="evidence" value="ECO:0007669"/>
    <property type="project" value="UniProtKB-KW"/>
</dbReference>
<keyword evidence="4 5" id="KW-0520">NAD</keyword>
<dbReference type="SMART" id="SM01002">
    <property type="entry name" value="AlaDh_PNT_C"/>
    <property type="match status" value="1"/>
</dbReference>
<evidence type="ECO:0000256" key="8">
    <source>
        <dbReference type="PIRSR" id="PIRSR000183-3"/>
    </source>
</evidence>
<dbReference type="GO" id="GO:0005886">
    <property type="term" value="C:plasma membrane"/>
    <property type="evidence" value="ECO:0007669"/>
    <property type="project" value="TreeGrafter"/>
</dbReference>
<dbReference type="InterPro" id="IPR007886">
    <property type="entry name" value="AlaDH/PNT_N"/>
</dbReference>
<dbReference type="RefSeq" id="WP_131444949.1">
    <property type="nucleotide sequence ID" value="NZ_SJZB01000013.1"/>
</dbReference>
<dbReference type="Pfam" id="PF05222">
    <property type="entry name" value="AlaDh_PNT_N"/>
    <property type="match status" value="1"/>
</dbReference>
<dbReference type="Gene3D" id="3.40.50.720">
    <property type="entry name" value="NAD(P)-binding Rossmann-like Domain"/>
    <property type="match status" value="2"/>
</dbReference>
<gene>
    <name evidence="11" type="primary">ald</name>
    <name evidence="11" type="ORF">EZJ19_03755</name>
</gene>
<dbReference type="InterPro" id="IPR007698">
    <property type="entry name" value="AlaDH/PNT_NAD(H)-bd"/>
</dbReference>
<feature type="binding site" evidence="8">
    <location>
        <position position="197"/>
    </location>
    <ligand>
        <name>NAD(+)</name>
        <dbReference type="ChEBI" id="CHEBI:57540"/>
    </ligand>
</feature>
<dbReference type="NCBIfam" id="TIGR00518">
    <property type="entry name" value="alaDH"/>
    <property type="match status" value="1"/>
</dbReference>
<organism evidence="11 12">
    <name type="scientific">Parasulfuritortus cantonensis</name>
    <dbReference type="NCBI Taxonomy" id="2528202"/>
    <lineage>
        <taxon>Bacteria</taxon>
        <taxon>Pseudomonadati</taxon>
        <taxon>Pseudomonadota</taxon>
        <taxon>Betaproteobacteria</taxon>
        <taxon>Nitrosomonadales</taxon>
        <taxon>Thiobacillaceae</taxon>
        <taxon>Parasulfuritortus</taxon>
    </lineage>
</organism>